<dbReference type="PANTHER" id="PTHR30204:SF0">
    <property type="entry name" value="REDOX-SENSITIVE TRANSCRIPTIONAL ACTIVATOR SOXR"/>
    <property type="match status" value="1"/>
</dbReference>
<dbReference type="Proteomes" id="UP000607311">
    <property type="component" value="Unassembled WGS sequence"/>
</dbReference>
<dbReference type="Pfam" id="PF13411">
    <property type="entry name" value="MerR_1"/>
    <property type="match status" value="1"/>
</dbReference>
<name>A0A9W5XKN6_9ACTN</name>
<keyword evidence="1" id="KW-0238">DNA-binding</keyword>
<dbReference type="InterPro" id="IPR000551">
    <property type="entry name" value="MerR-type_HTH_dom"/>
</dbReference>
<dbReference type="Gene3D" id="1.10.1660.10">
    <property type="match status" value="1"/>
</dbReference>
<protein>
    <recommendedName>
        <fullName evidence="2">HTH merR-type domain-containing protein</fullName>
    </recommendedName>
</protein>
<dbReference type="GO" id="GO:0003677">
    <property type="term" value="F:DNA binding"/>
    <property type="evidence" value="ECO:0007669"/>
    <property type="project" value="UniProtKB-KW"/>
</dbReference>
<gene>
    <name evidence="3" type="ORF">Vse01_20460</name>
</gene>
<dbReference type="InterPro" id="IPR009061">
    <property type="entry name" value="DNA-bd_dom_put_sf"/>
</dbReference>
<dbReference type="GO" id="GO:0003700">
    <property type="term" value="F:DNA-binding transcription factor activity"/>
    <property type="evidence" value="ECO:0007669"/>
    <property type="project" value="InterPro"/>
</dbReference>
<dbReference type="SMART" id="SM00422">
    <property type="entry name" value="HTH_MERR"/>
    <property type="match status" value="1"/>
</dbReference>
<dbReference type="SUPFAM" id="SSF46955">
    <property type="entry name" value="Putative DNA-binding domain"/>
    <property type="match status" value="1"/>
</dbReference>
<feature type="domain" description="HTH merR-type" evidence="2">
    <location>
        <begin position="23"/>
        <end position="91"/>
    </location>
</feature>
<evidence type="ECO:0000256" key="1">
    <source>
        <dbReference type="ARBA" id="ARBA00023125"/>
    </source>
</evidence>
<sequence length="142" mass="15015">MLKSSRPRAYPAAMTVLAGSPRTFSVGEVAVDSGVAPSAVRFYESHGVITAVRTAGNQRRFDGSAACRIQVAKLAQRAGLSVREIAALFADLSADPTPDEWAGVAHRLVAEVEGRVRNLKAQLAALESGTRLCEIGRADPAR</sequence>
<dbReference type="InterPro" id="IPR047057">
    <property type="entry name" value="MerR_fam"/>
</dbReference>
<accession>A0A9W5XKN6</accession>
<evidence type="ECO:0000313" key="4">
    <source>
        <dbReference type="Proteomes" id="UP000607311"/>
    </source>
</evidence>
<proteinExistence type="predicted"/>
<dbReference type="PRINTS" id="PR00040">
    <property type="entry name" value="HTHMERR"/>
</dbReference>
<reference evidence="3" key="1">
    <citation type="submission" date="2021-01" db="EMBL/GenBank/DDBJ databases">
        <title>Whole genome shotgun sequence of Verrucosispora sediminis NBRC 107745.</title>
        <authorList>
            <person name="Komaki H."/>
            <person name="Tamura T."/>
        </authorList>
    </citation>
    <scope>NUCLEOTIDE SEQUENCE</scope>
    <source>
        <strain evidence="3">NBRC 107745</strain>
    </source>
</reference>
<dbReference type="PANTHER" id="PTHR30204">
    <property type="entry name" value="REDOX-CYCLING DRUG-SENSING TRANSCRIPTIONAL ACTIVATOR SOXR"/>
    <property type="match status" value="1"/>
</dbReference>
<dbReference type="AlphaFoldDB" id="A0A9W5XKN6"/>
<organism evidence="3 4">
    <name type="scientific">Micromonospora sediminimaris</name>
    <dbReference type="NCBI Taxonomy" id="547162"/>
    <lineage>
        <taxon>Bacteria</taxon>
        <taxon>Bacillati</taxon>
        <taxon>Actinomycetota</taxon>
        <taxon>Actinomycetes</taxon>
        <taxon>Micromonosporales</taxon>
        <taxon>Micromonosporaceae</taxon>
        <taxon>Micromonospora</taxon>
    </lineage>
</organism>
<dbReference type="PROSITE" id="PS00552">
    <property type="entry name" value="HTH_MERR_1"/>
    <property type="match status" value="1"/>
</dbReference>
<dbReference type="PROSITE" id="PS50937">
    <property type="entry name" value="HTH_MERR_2"/>
    <property type="match status" value="1"/>
</dbReference>
<evidence type="ECO:0000313" key="3">
    <source>
        <dbReference type="EMBL" id="GIJ32898.1"/>
    </source>
</evidence>
<comment type="caution">
    <text evidence="3">The sequence shown here is derived from an EMBL/GenBank/DDBJ whole genome shotgun (WGS) entry which is preliminary data.</text>
</comment>
<evidence type="ECO:0000259" key="2">
    <source>
        <dbReference type="PROSITE" id="PS50937"/>
    </source>
</evidence>
<dbReference type="EMBL" id="BOPD01000011">
    <property type="protein sequence ID" value="GIJ32898.1"/>
    <property type="molecule type" value="Genomic_DNA"/>
</dbReference>
<keyword evidence="4" id="KW-1185">Reference proteome</keyword>